<protein>
    <submittedName>
        <fullName evidence="1">Phage derived protein Gp49-like (DUF891)</fullName>
    </submittedName>
</protein>
<dbReference type="eggNOG" id="COG4679">
    <property type="taxonomic scope" value="Bacteria"/>
</dbReference>
<dbReference type="STRING" id="866536.Belba_0645"/>
<accession>I3Z232</accession>
<dbReference type="HOGENOM" id="CLU_122734_1_0_10"/>
<dbReference type="RefSeq" id="WP_014771309.1">
    <property type="nucleotide sequence ID" value="NC_018010.1"/>
</dbReference>
<sequence length="145" mass="17545">MIVHFFVDDSSKKFTFNETIASFVSLLYDKKMMVKRFKTKLLEEAFEFIQKQDIKARKKILQNIRRAEQHSDSKFFKKLTSEIWKFRTLYSGIQYRLLAFWEKEDKIETFVFATHGIIKKTCRVDKKEIEKAANIRIEYLKNKKK</sequence>
<name>I3Z232_BELBD</name>
<evidence type="ECO:0000313" key="2">
    <source>
        <dbReference type="Proteomes" id="UP000006050"/>
    </source>
</evidence>
<keyword evidence="2" id="KW-1185">Reference proteome</keyword>
<dbReference type="KEGG" id="bbd:Belba_0645"/>
<dbReference type="Pfam" id="PF05973">
    <property type="entry name" value="Gp49"/>
    <property type="match status" value="1"/>
</dbReference>
<proteinExistence type="predicted"/>
<evidence type="ECO:0000313" key="1">
    <source>
        <dbReference type="EMBL" id="AFL83300.1"/>
    </source>
</evidence>
<reference evidence="2" key="1">
    <citation type="submission" date="2012-06" db="EMBL/GenBank/DDBJ databases">
        <title>The complete genome of Belliella baltica DSM 15883.</title>
        <authorList>
            <person name="Lucas S."/>
            <person name="Copeland A."/>
            <person name="Lapidus A."/>
            <person name="Goodwin L."/>
            <person name="Pitluck S."/>
            <person name="Peters L."/>
            <person name="Mikhailova N."/>
            <person name="Davenport K."/>
            <person name="Kyrpides N."/>
            <person name="Mavromatis K."/>
            <person name="Pagani I."/>
            <person name="Ivanova N."/>
            <person name="Ovchinnikova G."/>
            <person name="Zeytun A."/>
            <person name="Detter J.C."/>
            <person name="Han C."/>
            <person name="Land M."/>
            <person name="Hauser L."/>
            <person name="Markowitz V."/>
            <person name="Cheng J.-F."/>
            <person name="Hugenholtz P."/>
            <person name="Woyke T."/>
            <person name="Wu D."/>
            <person name="Tindall B."/>
            <person name="Pomrenke H."/>
            <person name="Brambilla E."/>
            <person name="Klenk H.-P."/>
            <person name="Eisen J.A."/>
        </authorList>
    </citation>
    <scope>NUCLEOTIDE SEQUENCE [LARGE SCALE GENOMIC DNA]</scope>
    <source>
        <strain evidence="2">DSM 15883 / CIP 108006 / LMG 21964 / BA134</strain>
    </source>
</reference>
<dbReference type="Proteomes" id="UP000006050">
    <property type="component" value="Chromosome"/>
</dbReference>
<dbReference type="EMBL" id="CP003281">
    <property type="protein sequence ID" value="AFL83300.1"/>
    <property type="molecule type" value="Genomic_DNA"/>
</dbReference>
<dbReference type="InterPro" id="IPR009241">
    <property type="entry name" value="HigB-like"/>
</dbReference>
<gene>
    <name evidence="1" type="ordered locus">Belba_0645</name>
</gene>
<dbReference type="PATRIC" id="fig|866536.3.peg.667"/>
<dbReference type="AlphaFoldDB" id="I3Z232"/>
<organism evidence="1 2">
    <name type="scientific">Belliella baltica (strain DSM 15883 / CIP 108006 / LMG 21964 / BA134)</name>
    <dbReference type="NCBI Taxonomy" id="866536"/>
    <lineage>
        <taxon>Bacteria</taxon>
        <taxon>Pseudomonadati</taxon>
        <taxon>Bacteroidota</taxon>
        <taxon>Cytophagia</taxon>
        <taxon>Cytophagales</taxon>
        <taxon>Cyclobacteriaceae</taxon>
        <taxon>Belliella</taxon>
    </lineage>
</organism>